<evidence type="ECO:0000256" key="1">
    <source>
        <dbReference type="SAM" id="Phobius"/>
    </source>
</evidence>
<keyword evidence="1" id="KW-0812">Transmembrane</keyword>
<dbReference type="EMBL" id="CP065668">
    <property type="protein sequence ID" value="QPS09612.1"/>
    <property type="molecule type" value="Genomic_DNA"/>
</dbReference>
<dbReference type="AlphaFoldDB" id="A0A7T2W0R1"/>
<feature type="transmembrane region" description="Helical" evidence="1">
    <location>
        <begin position="196"/>
        <end position="222"/>
    </location>
</feature>
<reference evidence="2 3" key="1">
    <citation type="submission" date="2020-12" db="EMBL/GenBank/DDBJ databases">
        <title>FDA dAtabase for Regulatory Grade micrObial Sequences (FDA-ARGOS): Supporting development and validation of Infectious Disease Dx tests.</title>
        <authorList>
            <person name="Sproer C."/>
            <person name="Gronow S."/>
            <person name="Severitt S."/>
            <person name="Schroder I."/>
            <person name="Tallon L."/>
            <person name="Sadzewicz L."/>
            <person name="Zhao X."/>
            <person name="Boylan J."/>
            <person name="Ott S."/>
            <person name="Bowen H."/>
            <person name="Vavikolanu K."/>
            <person name="Mehta A."/>
            <person name="Aluvathingal J."/>
            <person name="Nadendla S."/>
            <person name="Lowell S."/>
            <person name="Myers T."/>
            <person name="Yan Y."/>
            <person name="Sichtig H."/>
        </authorList>
    </citation>
    <scope>NUCLEOTIDE SEQUENCE [LARGE SCALE GENOMIC DNA]</scope>
    <source>
        <strain evidence="2 3">FDAARGOS_909</strain>
    </source>
</reference>
<gene>
    <name evidence="2" type="ORF">I6G66_06205</name>
</gene>
<accession>A0A7T2W0R1</accession>
<dbReference type="Proteomes" id="UP000594778">
    <property type="component" value="Chromosome"/>
</dbReference>
<organism evidence="2 3">
    <name type="scientific">Delftia acidovorans</name>
    <name type="common">Pseudomonas acidovorans</name>
    <name type="synonym">Comamonas acidovorans</name>
    <dbReference type="NCBI Taxonomy" id="80866"/>
    <lineage>
        <taxon>Bacteria</taxon>
        <taxon>Pseudomonadati</taxon>
        <taxon>Pseudomonadota</taxon>
        <taxon>Betaproteobacteria</taxon>
        <taxon>Burkholderiales</taxon>
        <taxon>Comamonadaceae</taxon>
        <taxon>Delftia</taxon>
    </lineage>
</organism>
<proteinExistence type="predicted"/>
<keyword evidence="1" id="KW-1133">Transmembrane helix</keyword>
<evidence type="ECO:0008006" key="4">
    <source>
        <dbReference type="Google" id="ProtNLM"/>
    </source>
</evidence>
<sequence length="231" mass="26672">MNLQKYKRLLIVLFFPLILAGCVLYLVAPFNKNPIVLCEIVLQEHCSIMTWDAADYKRKNYVAKFIDVDGDEFRRPPIRPLVEASPRTIRDARIIKITNKSGLTDQESSEISQLIGKSGGILLGTEDGKHSLYDKDDFIFYCHNVNFSSDGIYSSRCFGKKWAVLIDYSLDEEGAAIVENLRHEINRVIDGYKKEYYVYLLLVIPFFLYLFLVLSFIIWLAAKAYRYVQKG</sequence>
<dbReference type="RefSeq" id="WP_197956469.1">
    <property type="nucleotide sequence ID" value="NZ_CP065668.1"/>
</dbReference>
<feature type="transmembrane region" description="Helical" evidence="1">
    <location>
        <begin position="9"/>
        <end position="28"/>
    </location>
</feature>
<evidence type="ECO:0000313" key="2">
    <source>
        <dbReference type="EMBL" id="QPS09612.1"/>
    </source>
</evidence>
<evidence type="ECO:0000313" key="3">
    <source>
        <dbReference type="Proteomes" id="UP000594778"/>
    </source>
</evidence>
<protein>
    <recommendedName>
        <fullName evidence="4">Lipoprotein</fullName>
    </recommendedName>
</protein>
<dbReference type="PROSITE" id="PS51257">
    <property type="entry name" value="PROKAR_LIPOPROTEIN"/>
    <property type="match status" value="1"/>
</dbReference>
<name>A0A7T2W0R1_DELAC</name>
<keyword evidence="1" id="KW-0472">Membrane</keyword>